<name>A0A2T0MIT1_9FLAO</name>
<dbReference type="InterPro" id="IPR053146">
    <property type="entry name" value="QDO-like"/>
</dbReference>
<dbReference type="PANTHER" id="PTHR36440">
    <property type="entry name" value="PUTATIVE (AFU_ORTHOLOGUE AFUA_8G07350)-RELATED"/>
    <property type="match status" value="1"/>
</dbReference>
<dbReference type="AlphaFoldDB" id="A0A2T0MIT1"/>
<dbReference type="Proteomes" id="UP000237640">
    <property type="component" value="Unassembled WGS sequence"/>
</dbReference>
<dbReference type="GO" id="GO:0051213">
    <property type="term" value="F:dioxygenase activity"/>
    <property type="evidence" value="ECO:0007669"/>
    <property type="project" value="UniProtKB-KW"/>
</dbReference>
<dbReference type="Pfam" id="PF07883">
    <property type="entry name" value="Cupin_2"/>
    <property type="match status" value="1"/>
</dbReference>
<proteinExistence type="predicted"/>
<gene>
    <name evidence="2" type="ORF">CLV81_1497</name>
</gene>
<dbReference type="RefSeq" id="WP_211297991.1">
    <property type="nucleotide sequence ID" value="NZ_PVYX01000001.1"/>
</dbReference>
<dbReference type="InterPro" id="IPR013096">
    <property type="entry name" value="Cupin_2"/>
</dbReference>
<keyword evidence="2" id="KW-0560">Oxidoreductase</keyword>
<evidence type="ECO:0000259" key="1">
    <source>
        <dbReference type="Pfam" id="PF07883"/>
    </source>
</evidence>
<evidence type="ECO:0000313" key="3">
    <source>
        <dbReference type="Proteomes" id="UP000237640"/>
    </source>
</evidence>
<dbReference type="PANTHER" id="PTHR36440:SF1">
    <property type="entry name" value="PUTATIVE (AFU_ORTHOLOGUE AFUA_8G07350)-RELATED"/>
    <property type="match status" value="1"/>
</dbReference>
<feature type="domain" description="Cupin type-2" evidence="1">
    <location>
        <begin position="93"/>
        <end position="162"/>
    </location>
</feature>
<dbReference type="Gene3D" id="2.60.120.10">
    <property type="entry name" value="Jelly Rolls"/>
    <property type="match status" value="1"/>
</dbReference>
<accession>A0A2T0MIT1</accession>
<protein>
    <submittedName>
        <fullName evidence="2">Quercetin dioxygenase-like cupin family protein</fullName>
    </submittedName>
</protein>
<dbReference type="SUPFAM" id="SSF51182">
    <property type="entry name" value="RmlC-like cupins"/>
    <property type="match status" value="1"/>
</dbReference>
<comment type="caution">
    <text evidence="2">The sequence shown here is derived from an EMBL/GenBank/DDBJ whole genome shotgun (WGS) entry which is preliminary data.</text>
</comment>
<reference evidence="2 3" key="1">
    <citation type="submission" date="2018-03" db="EMBL/GenBank/DDBJ databases">
        <title>Genomic Encyclopedia of Archaeal and Bacterial Type Strains, Phase II (KMG-II): from individual species to whole genera.</title>
        <authorList>
            <person name="Goeker M."/>
        </authorList>
    </citation>
    <scope>NUCLEOTIDE SEQUENCE [LARGE SCALE GENOMIC DNA]</scope>
    <source>
        <strain evidence="2 3">DSM 25027</strain>
    </source>
</reference>
<organism evidence="2 3">
    <name type="scientific">Flagellimonas meridianipacifica</name>
    <dbReference type="NCBI Taxonomy" id="1080225"/>
    <lineage>
        <taxon>Bacteria</taxon>
        <taxon>Pseudomonadati</taxon>
        <taxon>Bacteroidota</taxon>
        <taxon>Flavobacteriia</taxon>
        <taxon>Flavobacteriales</taxon>
        <taxon>Flavobacteriaceae</taxon>
        <taxon>Flagellimonas</taxon>
    </lineage>
</organism>
<keyword evidence="3" id="KW-1185">Reference proteome</keyword>
<dbReference type="InterPro" id="IPR011051">
    <property type="entry name" value="RmlC_Cupin_sf"/>
</dbReference>
<evidence type="ECO:0000313" key="2">
    <source>
        <dbReference type="EMBL" id="PRX57492.1"/>
    </source>
</evidence>
<sequence length="211" mass="23880">MVRNEFVKSMGLGSILLMNPRILFSQNITNKMDTTMKHKEPKRIAPNYFEDELVDSASVIHPGEGEMLTLNNLSVTFKVTSELSNSQLGVYEISLPPHAIGAKLHYHRFMDETFIVSQGTLTIELGDGSQKAKSGTVVYVPRFTPHGFRNDTNETVVVTLIFNPSEKREGFFKGLYETLNEVPVNPEKFLKLYNKYDSFPVDVDNMIPTEE</sequence>
<dbReference type="EMBL" id="PVYX01000001">
    <property type="protein sequence ID" value="PRX57492.1"/>
    <property type="molecule type" value="Genomic_DNA"/>
</dbReference>
<keyword evidence="2" id="KW-0223">Dioxygenase</keyword>
<dbReference type="InterPro" id="IPR014710">
    <property type="entry name" value="RmlC-like_jellyroll"/>
</dbReference>